<dbReference type="Proteomes" id="UP001162162">
    <property type="component" value="Unassembled WGS sequence"/>
</dbReference>
<evidence type="ECO:0000313" key="2">
    <source>
        <dbReference type="Proteomes" id="UP001162162"/>
    </source>
</evidence>
<name>A0AAV8XRD4_9CUCU</name>
<sequence length="42" mass="4997">MESSDGRNIALQKRKRNVRQCLHLFEREGKKLLAHYQAKNTK</sequence>
<comment type="caution">
    <text evidence="1">The sequence shown here is derived from an EMBL/GenBank/DDBJ whole genome shotgun (WGS) entry which is preliminary data.</text>
</comment>
<reference evidence="1" key="1">
    <citation type="journal article" date="2023" name="Insect Mol. Biol.">
        <title>Genome sequencing provides insights into the evolution of gene families encoding plant cell wall-degrading enzymes in longhorned beetles.</title>
        <authorList>
            <person name="Shin N.R."/>
            <person name="Okamura Y."/>
            <person name="Kirsch R."/>
            <person name="Pauchet Y."/>
        </authorList>
    </citation>
    <scope>NUCLEOTIDE SEQUENCE</scope>
    <source>
        <strain evidence="1">AMC_N1</strain>
    </source>
</reference>
<protein>
    <submittedName>
        <fullName evidence="1">Uncharacterized protein</fullName>
    </submittedName>
</protein>
<keyword evidence="2" id="KW-1185">Reference proteome</keyword>
<dbReference type="EMBL" id="JAPWTK010000361">
    <property type="protein sequence ID" value="KAJ8941603.1"/>
    <property type="molecule type" value="Genomic_DNA"/>
</dbReference>
<dbReference type="AlphaFoldDB" id="A0AAV8XRD4"/>
<gene>
    <name evidence="1" type="ORF">NQ318_012949</name>
</gene>
<evidence type="ECO:0000313" key="1">
    <source>
        <dbReference type="EMBL" id="KAJ8941603.1"/>
    </source>
</evidence>
<proteinExistence type="predicted"/>
<accession>A0AAV8XRD4</accession>
<organism evidence="1 2">
    <name type="scientific">Aromia moschata</name>
    <dbReference type="NCBI Taxonomy" id="1265417"/>
    <lineage>
        <taxon>Eukaryota</taxon>
        <taxon>Metazoa</taxon>
        <taxon>Ecdysozoa</taxon>
        <taxon>Arthropoda</taxon>
        <taxon>Hexapoda</taxon>
        <taxon>Insecta</taxon>
        <taxon>Pterygota</taxon>
        <taxon>Neoptera</taxon>
        <taxon>Endopterygota</taxon>
        <taxon>Coleoptera</taxon>
        <taxon>Polyphaga</taxon>
        <taxon>Cucujiformia</taxon>
        <taxon>Chrysomeloidea</taxon>
        <taxon>Cerambycidae</taxon>
        <taxon>Cerambycinae</taxon>
        <taxon>Callichromatini</taxon>
        <taxon>Aromia</taxon>
    </lineage>
</organism>